<feature type="compositionally biased region" description="Basic and acidic residues" evidence="1">
    <location>
        <begin position="123"/>
        <end position="144"/>
    </location>
</feature>
<gene>
    <name evidence="3" type="ORF">EJ06DRAFT_582147</name>
</gene>
<evidence type="ECO:0000313" key="3">
    <source>
        <dbReference type="EMBL" id="KAF2400283.1"/>
    </source>
</evidence>
<dbReference type="Gene3D" id="2.60.40.2080">
    <property type="match status" value="3"/>
</dbReference>
<reference evidence="3" key="1">
    <citation type="journal article" date="2020" name="Stud. Mycol.">
        <title>101 Dothideomycetes genomes: a test case for predicting lifestyles and emergence of pathogens.</title>
        <authorList>
            <person name="Haridas S."/>
            <person name="Albert R."/>
            <person name="Binder M."/>
            <person name="Bloem J."/>
            <person name="Labutti K."/>
            <person name="Salamov A."/>
            <person name="Andreopoulos B."/>
            <person name="Baker S."/>
            <person name="Barry K."/>
            <person name="Bills G."/>
            <person name="Bluhm B."/>
            <person name="Cannon C."/>
            <person name="Castanera R."/>
            <person name="Culley D."/>
            <person name="Daum C."/>
            <person name="Ezra D."/>
            <person name="Gonzalez J."/>
            <person name="Henrissat B."/>
            <person name="Kuo A."/>
            <person name="Liang C."/>
            <person name="Lipzen A."/>
            <person name="Lutzoni F."/>
            <person name="Magnuson J."/>
            <person name="Mondo S."/>
            <person name="Nolan M."/>
            <person name="Ohm R."/>
            <person name="Pangilinan J."/>
            <person name="Park H.-J."/>
            <person name="Ramirez L."/>
            <person name="Alfaro M."/>
            <person name="Sun H."/>
            <person name="Tritt A."/>
            <person name="Yoshinaga Y."/>
            <person name="Zwiers L.-H."/>
            <person name="Turgeon B."/>
            <person name="Goodwin S."/>
            <person name="Spatafora J."/>
            <person name="Crous P."/>
            <person name="Grigoriev I."/>
        </authorList>
    </citation>
    <scope>NUCLEOTIDE SEQUENCE</scope>
    <source>
        <strain evidence="3">CBS 262.69</strain>
    </source>
</reference>
<dbReference type="OrthoDB" id="291007at2759"/>
<dbReference type="EMBL" id="ML996695">
    <property type="protein sequence ID" value="KAF2400283.1"/>
    <property type="molecule type" value="Genomic_DNA"/>
</dbReference>
<dbReference type="InterPro" id="IPR037221">
    <property type="entry name" value="H-type_lectin_dom_sf"/>
</dbReference>
<feature type="domain" description="H-type lectin" evidence="2">
    <location>
        <begin position="158"/>
        <end position="229"/>
    </location>
</feature>
<evidence type="ECO:0000259" key="2">
    <source>
        <dbReference type="Pfam" id="PF09458"/>
    </source>
</evidence>
<dbReference type="Pfam" id="PF09458">
    <property type="entry name" value="H_lectin"/>
    <property type="match status" value="2"/>
</dbReference>
<dbReference type="SUPFAM" id="SSF141086">
    <property type="entry name" value="Agglutinin HPA-like"/>
    <property type="match status" value="3"/>
</dbReference>
<dbReference type="GO" id="GO:0030246">
    <property type="term" value="F:carbohydrate binding"/>
    <property type="evidence" value="ECO:0007669"/>
    <property type="project" value="InterPro"/>
</dbReference>
<evidence type="ECO:0000256" key="1">
    <source>
        <dbReference type="SAM" id="MobiDB-lite"/>
    </source>
</evidence>
<dbReference type="InterPro" id="IPR019019">
    <property type="entry name" value="H-type_lectin_domain"/>
</dbReference>
<feature type="compositionally biased region" description="Polar residues" evidence="1">
    <location>
        <begin position="1"/>
        <end position="14"/>
    </location>
</feature>
<protein>
    <recommendedName>
        <fullName evidence="2">H-type lectin domain-containing protein</fullName>
    </recommendedName>
</protein>
<sequence>MSHLTTPRPNTGHFSTLEVRPSGPSCGQTSRNIAFAAHHYTDPPNLAGGFQMLDLQAQMRKGGTGAVRANIIGSEISASGFRVGVEAWGGAMMRAAEVAWVECKRGARGCLFGQFDTLSLREDRGGQASAERLKKPEDGGEVKPVEAPPPPKQSYSKRFMFPGYFTGKGPLVVICWLNRLDLANTGAGEGTRHFRLRAEALDVTRTGLTARIETWGDGVLAGAAMCWIALPQSKRHVTCGVFRAEDPEGEESGFTGKVKFRKGMFERPPKVVAALNMFDVKAGGRQNALRVKVVMEDLDVKGFRWRLETWVGPVLPLASVGHIRGS</sequence>
<feature type="region of interest" description="Disordered" evidence="1">
    <location>
        <begin position="1"/>
        <end position="24"/>
    </location>
</feature>
<feature type="region of interest" description="Disordered" evidence="1">
    <location>
        <begin position="123"/>
        <end position="151"/>
    </location>
</feature>
<dbReference type="AlphaFoldDB" id="A0A6G1HW49"/>
<evidence type="ECO:0000313" key="4">
    <source>
        <dbReference type="Proteomes" id="UP000799640"/>
    </source>
</evidence>
<keyword evidence="4" id="KW-1185">Reference proteome</keyword>
<accession>A0A6G1HW49</accession>
<organism evidence="3 4">
    <name type="scientific">Trichodelitschia bisporula</name>
    <dbReference type="NCBI Taxonomy" id="703511"/>
    <lineage>
        <taxon>Eukaryota</taxon>
        <taxon>Fungi</taxon>
        <taxon>Dikarya</taxon>
        <taxon>Ascomycota</taxon>
        <taxon>Pezizomycotina</taxon>
        <taxon>Dothideomycetes</taxon>
        <taxon>Dothideomycetes incertae sedis</taxon>
        <taxon>Phaeotrichales</taxon>
        <taxon>Phaeotrichaceae</taxon>
        <taxon>Trichodelitschia</taxon>
    </lineage>
</organism>
<dbReference type="Proteomes" id="UP000799640">
    <property type="component" value="Unassembled WGS sequence"/>
</dbReference>
<feature type="domain" description="H-type lectin" evidence="2">
    <location>
        <begin position="257"/>
        <end position="312"/>
    </location>
</feature>
<proteinExistence type="predicted"/>
<dbReference type="GO" id="GO:0007155">
    <property type="term" value="P:cell adhesion"/>
    <property type="evidence" value="ECO:0007669"/>
    <property type="project" value="InterPro"/>
</dbReference>
<name>A0A6G1HW49_9PEZI</name>